<dbReference type="EMBL" id="CAIX01000244">
    <property type="protein sequence ID" value="CCI48729.1"/>
    <property type="molecule type" value="Genomic_DNA"/>
</dbReference>
<evidence type="ECO:0000313" key="1">
    <source>
        <dbReference type="EMBL" id="CCI48729.1"/>
    </source>
</evidence>
<dbReference type="InParanoid" id="A0A024GPK2"/>
<sequence>MRQQFNESYLARKILKTAIGDLKRIGFDAEKVKRPIEKSRNQKSKDKTHAHNALVAAKKRAEFSARKLRRLSDADAKKWMVSFEMNSGKVITIPACPDNGADDTVIPESLVKRLVNAGTELDVKSIPSRKYRMGNVEVFKDFCQKLLSLAESQRQFDRDGGLMEADEYLAEDANTVEEKIAQVVTASIKNGPMEEHRKPVVRCFRIINVVLRRNYWVLLLQRLRRCRYSS</sequence>
<comment type="caution">
    <text evidence="1">The sequence shown here is derived from an EMBL/GenBank/DDBJ whole genome shotgun (WGS) entry which is preliminary data.</text>
</comment>
<organism evidence="1 2">
    <name type="scientific">Albugo candida</name>
    <dbReference type="NCBI Taxonomy" id="65357"/>
    <lineage>
        <taxon>Eukaryota</taxon>
        <taxon>Sar</taxon>
        <taxon>Stramenopiles</taxon>
        <taxon>Oomycota</taxon>
        <taxon>Peronosporomycetes</taxon>
        <taxon>Albuginales</taxon>
        <taxon>Albuginaceae</taxon>
        <taxon>Albugo</taxon>
    </lineage>
</organism>
<accession>A0A024GPK2</accession>
<dbReference type="Proteomes" id="UP000053237">
    <property type="component" value="Unassembled WGS sequence"/>
</dbReference>
<dbReference type="AlphaFoldDB" id="A0A024GPK2"/>
<proteinExistence type="predicted"/>
<keyword evidence="2" id="KW-1185">Reference proteome</keyword>
<name>A0A024GPK2_9STRA</name>
<protein>
    <submittedName>
        <fullName evidence="1">Uncharacterized protein</fullName>
    </submittedName>
</protein>
<gene>
    <name evidence="1" type="ORF">BN9_099280</name>
</gene>
<evidence type="ECO:0000313" key="2">
    <source>
        <dbReference type="Proteomes" id="UP000053237"/>
    </source>
</evidence>
<reference evidence="1 2" key="1">
    <citation type="submission" date="2012-05" db="EMBL/GenBank/DDBJ databases">
        <title>Recombination and specialization in a pathogen metapopulation.</title>
        <authorList>
            <person name="Gardiner A."/>
            <person name="Kemen E."/>
            <person name="Schultz-Larsen T."/>
            <person name="MacLean D."/>
            <person name="Van Oosterhout C."/>
            <person name="Jones J.D.G."/>
        </authorList>
    </citation>
    <scope>NUCLEOTIDE SEQUENCE [LARGE SCALE GENOMIC DNA]</scope>
    <source>
        <strain evidence="1 2">Ac Nc2</strain>
    </source>
</reference>